<keyword evidence="1" id="KW-1133">Transmembrane helix</keyword>
<dbReference type="AlphaFoldDB" id="A0A1H3A5S0"/>
<dbReference type="Proteomes" id="UP000199595">
    <property type="component" value="Unassembled WGS sequence"/>
</dbReference>
<reference evidence="2 3" key="1">
    <citation type="submission" date="2016-10" db="EMBL/GenBank/DDBJ databases">
        <authorList>
            <person name="de Groot N.N."/>
        </authorList>
    </citation>
    <scope>NUCLEOTIDE SEQUENCE [LARGE SCALE GENOMIC DNA]</scope>
    <source>
        <strain evidence="2 3">DSM 24956</strain>
    </source>
</reference>
<keyword evidence="1" id="KW-0472">Membrane</keyword>
<dbReference type="EMBL" id="FNNJ01000004">
    <property type="protein sequence ID" value="SDX24544.1"/>
    <property type="molecule type" value="Genomic_DNA"/>
</dbReference>
<evidence type="ECO:0000256" key="1">
    <source>
        <dbReference type="SAM" id="Phobius"/>
    </source>
</evidence>
<feature type="transmembrane region" description="Helical" evidence="1">
    <location>
        <begin position="98"/>
        <end position="115"/>
    </location>
</feature>
<evidence type="ECO:0000313" key="3">
    <source>
        <dbReference type="Proteomes" id="UP000199595"/>
    </source>
</evidence>
<organism evidence="2 3">
    <name type="scientific">Lutibacter oricola</name>
    <dbReference type="NCBI Taxonomy" id="762486"/>
    <lineage>
        <taxon>Bacteria</taxon>
        <taxon>Pseudomonadati</taxon>
        <taxon>Bacteroidota</taxon>
        <taxon>Flavobacteriia</taxon>
        <taxon>Flavobacteriales</taxon>
        <taxon>Flavobacteriaceae</taxon>
        <taxon>Lutibacter</taxon>
    </lineage>
</organism>
<keyword evidence="1" id="KW-0812">Transmembrane</keyword>
<feature type="transmembrane region" description="Helical" evidence="1">
    <location>
        <begin position="66"/>
        <end position="86"/>
    </location>
</feature>
<keyword evidence="3" id="KW-1185">Reference proteome</keyword>
<evidence type="ECO:0000313" key="2">
    <source>
        <dbReference type="EMBL" id="SDX24544.1"/>
    </source>
</evidence>
<proteinExistence type="predicted"/>
<protein>
    <submittedName>
        <fullName evidence="2">Uncharacterized protein</fullName>
    </submittedName>
</protein>
<gene>
    <name evidence="2" type="ORF">SAMN05444411_10421</name>
</gene>
<accession>A0A1H3A5S0</accession>
<feature type="transmembrane region" description="Helical" evidence="1">
    <location>
        <begin position="41"/>
        <end position="61"/>
    </location>
</feature>
<name>A0A1H3A5S0_9FLAO</name>
<dbReference type="STRING" id="762486.SAMN05444411_10421"/>
<sequence length="141" mass="16699">MILIIFTPYLLYIHRSIPSEVLEYKTYFGTIKAGGYLDVQIFIYIIFEKATPLLLLILWFLTNKNWWVHALVIPITVYLFQFISAINSNEDTFAENEFIYTIPIALIILLILYYLRSKLSLYIQAIDLKKEMDEKMSFPKE</sequence>
<dbReference type="OrthoDB" id="1446731at2"/>